<dbReference type="RefSeq" id="WP_320550135.1">
    <property type="nucleotide sequence ID" value="NZ_JAQLOK010000001.1"/>
</dbReference>
<dbReference type="SUPFAM" id="SSF88659">
    <property type="entry name" value="Sigma3 and sigma4 domains of RNA polymerase sigma factors"/>
    <property type="match status" value="1"/>
</dbReference>
<protein>
    <submittedName>
        <fullName evidence="6">ECF-type sigma factor</fullName>
    </submittedName>
</protein>
<dbReference type="Pfam" id="PF07638">
    <property type="entry name" value="Sigma70_ECF"/>
    <property type="match status" value="1"/>
</dbReference>
<keyword evidence="2" id="KW-0805">Transcription regulation</keyword>
<keyword evidence="4" id="KW-0804">Transcription</keyword>
<dbReference type="PANTHER" id="PTHR43133:SF39">
    <property type="entry name" value="SIMILAR TO RNA POLYMERASE SIGMA-E FACTOR"/>
    <property type="match status" value="1"/>
</dbReference>
<dbReference type="InterPro" id="IPR039425">
    <property type="entry name" value="RNA_pol_sigma-70-like"/>
</dbReference>
<dbReference type="InterPro" id="IPR053812">
    <property type="entry name" value="HTH_Sigma70_ECF-like"/>
</dbReference>
<evidence type="ECO:0000256" key="4">
    <source>
        <dbReference type="ARBA" id="ARBA00023163"/>
    </source>
</evidence>
<dbReference type="NCBIfam" id="TIGR02937">
    <property type="entry name" value="sigma70-ECF"/>
    <property type="match status" value="1"/>
</dbReference>
<dbReference type="InterPro" id="IPR013324">
    <property type="entry name" value="RNA_pol_sigma_r3/r4-like"/>
</dbReference>
<dbReference type="InterPro" id="IPR013325">
    <property type="entry name" value="RNA_pol_sigma_r2"/>
</dbReference>
<keyword evidence="3" id="KW-0731">Sigma factor</keyword>
<dbReference type="InterPro" id="IPR011517">
    <property type="entry name" value="RNA_pol_sigma70_ECF-like"/>
</dbReference>
<organism evidence="6 7">
    <name type="scientific">Luteibacter sahnii</name>
    <dbReference type="NCBI Taxonomy" id="3021977"/>
    <lineage>
        <taxon>Bacteria</taxon>
        <taxon>Pseudomonadati</taxon>
        <taxon>Pseudomonadota</taxon>
        <taxon>Gammaproteobacteria</taxon>
        <taxon>Lysobacterales</taxon>
        <taxon>Rhodanobacteraceae</taxon>
        <taxon>Luteibacter</taxon>
    </lineage>
</organism>
<comment type="similarity">
    <text evidence="1">Belongs to the sigma-70 factor family. ECF subfamily.</text>
</comment>
<keyword evidence="7" id="KW-1185">Reference proteome</keyword>
<dbReference type="InterPro" id="IPR014284">
    <property type="entry name" value="RNA_pol_sigma-70_dom"/>
</dbReference>
<dbReference type="PANTHER" id="PTHR43133">
    <property type="entry name" value="RNA POLYMERASE ECF-TYPE SIGMA FACTO"/>
    <property type="match status" value="1"/>
</dbReference>
<reference evidence="6 7" key="1">
    <citation type="journal article" date="2024" name="Curr. Microbiol.">
        <title>Luteibacter sahnii sp. nov., A Novel Yellow-Colored Xanthomonadin Pigment Producing Probiotic Bacterium from Healthy Rice Seed Microbiome.</title>
        <authorList>
            <person name="Jaiswal G."/>
            <person name="Rana R."/>
            <person name="Nayak P.K."/>
            <person name="Chouhan R."/>
            <person name="Gandhi S.G."/>
            <person name="Patel H.K."/>
            <person name="Patil P.B."/>
        </authorList>
    </citation>
    <scope>NUCLEOTIDE SEQUENCE [LARGE SCALE GENOMIC DNA]</scope>
    <source>
        <strain evidence="6 7">PPL201</strain>
    </source>
</reference>
<dbReference type="Proteomes" id="UP001528850">
    <property type="component" value="Unassembled WGS sequence"/>
</dbReference>
<dbReference type="CDD" id="cd06171">
    <property type="entry name" value="Sigma70_r4"/>
    <property type="match status" value="1"/>
</dbReference>
<comment type="caution">
    <text evidence="6">The sequence shown here is derived from an EMBL/GenBank/DDBJ whole genome shotgun (WGS) entry which is preliminary data.</text>
</comment>
<dbReference type="SUPFAM" id="SSF88946">
    <property type="entry name" value="Sigma2 domain of RNA polymerase sigma factors"/>
    <property type="match status" value="1"/>
</dbReference>
<dbReference type="InterPro" id="IPR036388">
    <property type="entry name" value="WH-like_DNA-bd_sf"/>
</dbReference>
<dbReference type="NCBIfam" id="TIGR02999">
    <property type="entry name" value="Sig-70_X6"/>
    <property type="match status" value="1"/>
</dbReference>
<gene>
    <name evidence="6" type="ORF">P3W24_11825</name>
</gene>
<accession>A0ABT6BBZ5</accession>
<feature type="domain" description="RNA polymerase sigma-70 ECF-like HTH" evidence="5">
    <location>
        <begin position="14"/>
        <end position="193"/>
    </location>
</feature>
<evidence type="ECO:0000313" key="6">
    <source>
        <dbReference type="EMBL" id="MDF4025654.1"/>
    </source>
</evidence>
<evidence type="ECO:0000256" key="2">
    <source>
        <dbReference type="ARBA" id="ARBA00023015"/>
    </source>
</evidence>
<name>A0ABT6BBZ5_9GAMM</name>
<proteinExistence type="inferred from homology"/>
<dbReference type="Gene3D" id="1.10.10.10">
    <property type="entry name" value="Winged helix-like DNA-binding domain superfamily/Winged helix DNA-binding domain"/>
    <property type="match status" value="1"/>
</dbReference>
<evidence type="ECO:0000313" key="7">
    <source>
        <dbReference type="Proteomes" id="UP001528850"/>
    </source>
</evidence>
<sequence>MADVAVPGDGPADEFNRLMRRAEAGEPEAMDELMRRMYGSLRRMARAQLRQEHGDCTLAPTELVNEAYLRLFAGGKAPATEDQAHLAGLASRAMRRVLIDAARRRDAQKRPPASERTGLTHWGEVLAEQASADQLDDALRELEALDPRQARIVEMRFFVGLREEEIGAILGVSARTVQREWRIAREWLRRALTHA</sequence>
<evidence type="ECO:0000256" key="1">
    <source>
        <dbReference type="ARBA" id="ARBA00010641"/>
    </source>
</evidence>
<evidence type="ECO:0000259" key="5">
    <source>
        <dbReference type="Pfam" id="PF07638"/>
    </source>
</evidence>
<evidence type="ECO:0000256" key="3">
    <source>
        <dbReference type="ARBA" id="ARBA00023082"/>
    </source>
</evidence>
<dbReference type="EMBL" id="JARJJS010000002">
    <property type="protein sequence ID" value="MDF4025654.1"/>
    <property type="molecule type" value="Genomic_DNA"/>
</dbReference>
<dbReference type="Gene3D" id="1.10.1740.10">
    <property type="match status" value="1"/>
</dbReference>